<reference evidence="1" key="1">
    <citation type="submission" date="2023-03" db="EMBL/GenBank/DDBJ databases">
        <title>Massive genome expansion in bonnet fungi (Mycena s.s.) driven by repeated elements and novel gene families across ecological guilds.</title>
        <authorList>
            <consortium name="Lawrence Berkeley National Laboratory"/>
            <person name="Harder C.B."/>
            <person name="Miyauchi S."/>
            <person name="Viragh M."/>
            <person name="Kuo A."/>
            <person name="Thoen E."/>
            <person name="Andreopoulos B."/>
            <person name="Lu D."/>
            <person name="Skrede I."/>
            <person name="Drula E."/>
            <person name="Henrissat B."/>
            <person name="Morin E."/>
            <person name="Kohler A."/>
            <person name="Barry K."/>
            <person name="LaButti K."/>
            <person name="Morin E."/>
            <person name="Salamov A."/>
            <person name="Lipzen A."/>
            <person name="Mereny Z."/>
            <person name="Hegedus B."/>
            <person name="Baldrian P."/>
            <person name="Stursova M."/>
            <person name="Weitz H."/>
            <person name="Taylor A."/>
            <person name="Grigoriev I.V."/>
            <person name="Nagy L.G."/>
            <person name="Martin F."/>
            <person name="Kauserud H."/>
        </authorList>
    </citation>
    <scope>NUCLEOTIDE SEQUENCE</scope>
    <source>
        <strain evidence="1">CBHHK200</strain>
    </source>
</reference>
<organism evidence="1 2">
    <name type="scientific">Mycena alexandri</name>
    <dbReference type="NCBI Taxonomy" id="1745969"/>
    <lineage>
        <taxon>Eukaryota</taxon>
        <taxon>Fungi</taxon>
        <taxon>Dikarya</taxon>
        <taxon>Basidiomycota</taxon>
        <taxon>Agaricomycotina</taxon>
        <taxon>Agaricomycetes</taxon>
        <taxon>Agaricomycetidae</taxon>
        <taxon>Agaricales</taxon>
        <taxon>Marasmiineae</taxon>
        <taxon>Mycenaceae</taxon>
        <taxon>Mycena</taxon>
    </lineage>
</organism>
<dbReference type="AlphaFoldDB" id="A0AAD6SB24"/>
<protein>
    <submittedName>
        <fullName evidence="1">Uncharacterized protein</fullName>
    </submittedName>
</protein>
<gene>
    <name evidence="1" type="ORF">C8F04DRAFT_1192248</name>
</gene>
<name>A0AAD6SB24_9AGAR</name>
<evidence type="ECO:0000313" key="1">
    <source>
        <dbReference type="EMBL" id="KAJ7024574.1"/>
    </source>
</evidence>
<sequence>MFSCPALATPLARLTHSTFSLNISPGGSREVPKRKFTKKGLSADYLADGKSRTRFQRGVPTLICSFPALPPALLPSSLAFPAPSLAFYDHPTGPLVIGGVDRLLVRLRRPKNPAPPVVLRFQGAQHTAGRGVRGEYTPAAPLAIGGVDRPLVGLRGRAVK</sequence>
<comment type="caution">
    <text evidence="1">The sequence shown here is derived from an EMBL/GenBank/DDBJ whole genome shotgun (WGS) entry which is preliminary data.</text>
</comment>
<keyword evidence="2" id="KW-1185">Reference proteome</keyword>
<accession>A0AAD6SB24</accession>
<dbReference type="EMBL" id="JARJCM010000167">
    <property type="protein sequence ID" value="KAJ7024574.1"/>
    <property type="molecule type" value="Genomic_DNA"/>
</dbReference>
<dbReference type="Proteomes" id="UP001218188">
    <property type="component" value="Unassembled WGS sequence"/>
</dbReference>
<proteinExistence type="predicted"/>
<evidence type="ECO:0000313" key="2">
    <source>
        <dbReference type="Proteomes" id="UP001218188"/>
    </source>
</evidence>